<dbReference type="AlphaFoldDB" id="A0A6S7IGH0"/>
<keyword evidence="1" id="KW-0175">Coiled coil</keyword>
<feature type="compositionally biased region" description="Basic and acidic residues" evidence="2">
    <location>
        <begin position="28"/>
        <end position="51"/>
    </location>
</feature>
<feature type="compositionally biased region" description="Basic and acidic residues" evidence="2">
    <location>
        <begin position="68"/>
        <end position="79"/>
    </location>
</feature>
<dbReference type="Proteomes" id="UP001152795">
    <property type="component" value="Unassembled WGS sequence"/>
</dbReference>
<feature type="region of interest" description="Disordered" evidence="2">
    <location>
        <begin position="28"/>
        <end position="117"/>
    </location>
</feature>
<protein>
    <submittedName>
        <fullName evidence="3">Uncharacterized protein</fullName>
    </submittedName>
</protein>
<sequence>MSELNTKVKDLENEKMSLTTVIKILLHEHGRDDKRSEGEQCDKFEKKKQQEKANVVIVDDDENVSTHNRYEILSDHQEENEITSTSHGTNESAKTKSRKSQGGKDKSRNKKTNKASTSTVIVGDSIIKHLDSRRLQRSIKGEESKVFAETYRGAKISAIKHHIKPCLDKSLHKLFCMLARMIYQRNIR</sequence>
<feature type="coiled-coil region" evidence="1">
    <location>
        <begin position="1"/>
        <end position="28"/>
    </location>
</feature>
<evidence type="ECO:0000256" key="1">
    <source>
        <dbReference type="SAM" id="Coils"/>
    </source>
</evidence>
<dbReference type="Gene3D" id="3.40.50.12690">
    <property type="match status" value="1"/>
</dbReference>
<feature type="compositionally biased region" description="Basic residues" evidence="2">
    <location>
        <begin position="95"/>
        <end position="113"/>
    </location>
</feature>
<name>A0A6S7IGH0_PARCT</name>
<accession>A0A6S7IGH0</accession>
<evidence type="ECO:0000256" key="2">
    <source>
        <dbReference type="SAM" id="MobiDB-lite"/>
    </source>
</evidence>
<reference evidence="3" key="1">
    <citation type="submission" date="2020-04" db="EMBL/GenBank/DDBJ databases">
        <authorList>
            <person name="Alioto T."/>
            <person name="Alioto T."/>
            <person name="Gomez Garrido J."/>
        </authorList>
    </citation>
    <scope>NUCLEOTIDE SEQUENCE</scope>
    <source>
        <strain evidence="3">A484AB</strain>
    </source>
</reference>
<evidence type="ECO:0000313" key="3">
    <source>
        <dbReference type="EMBL" id="CAB4016717.1"/>
    </source>
</evidence>
<proteinExistence type="predicted"/>
<evidence type="ECO:0000313" key="4">
    <source>
        <dbReference type="Proteomes" id="UP001152795"/>
    </source>
</evidence>
<gene>
    <name evidence="3" type="ORF">PACLA_8A047832</name>
</gene>
<dbReference type="OrthoDB" id="10072345at2759"/>
<dbReference type="EMBL" id="CACRXK020009232">
    <property type="protein sequence ID" value="CAB4016717.1"/>
    <property type="molecule type" value="Genomic_DNA"/>
</dbReference>
<feature type="compositionally biased region" description="Polar residues" evidence="2">
    <location>
        <begin position="82"/>
        <end position="92"/>
    </location>
</feature>
<feature type="non-terminal residue" evidence="3">
    <location>
        <position position="188"/>
    </location>
</feature>
<organism evidence="3 4">
    <name type="scientific">Paramuricea clavata</name>
    <name type="common">Red gorgonian</name>
    <name type="synonym">Violescent sea-whip</name>
    <dbReference type="NCBI Taxonomy" id="317549"/>
    <lineage>
        <taxon>Eukaryota</taxon>
        <taxon>Metazoa</taxon>
        <taxon>Cnidaria</taxon>
        <taxon>Anthozoa</taxon>
        <taxon>Octocorallia</taxon>
        <taxon>Malacalcyonacea</taxon>
        <taxon>Plexauridae</taxon>
        <taxon>Paramuricea</taxon>
    </lineage>
</organism>
<comment type="caution">
    <text evidence="3">The sequence shown here is derived from an EMBL/GenBank/DDBJ whole genome shotgun (WGS) entry which is preliminary data.</text>
</comment>
<keyword evidence="4" id="KW-1185">Reference proteome</keyword>